<gene>
    <name evidence="1" type="ORF">BDQ12DRAFT_680803</name>
</gene>
<keyword evidence="2" id="KW-1185">Reference proteome</keyword>
<dbReference type="InterPro" id="IPR032675">
    <property type="entry name" value="LRR_dom_sf"/>
</dbReference>
<sequence length="561" mass="64120">MDHELITHDELQYWLRDFRTLMDTDLIRIKHSIQRQEQVLYHLSIDLDAYTNSVSGCFTFFKSHKKRSRKLKRVKQEQATGMSSKKQLQSLLAPIRRLPPELLSEIFLHCVQPCDQFVKPSPKEAPMLLGQICASWRTLALSTPRLWSSLELCRTWSSFNGKSSVHDAAALMKLWLERSGQRPLSISIRDDLLEDPTVRELFIRVTPRWQHILIDVPRSVTSPLFSPHEHASQLESVTVRSSKGLEPAQVENMSLTLLAAQRLQYFNWDNSELESTPINMAWSALTHVTLNAAISVEQCMYILQDSPNLVDASFQCISAPSESMCPLMPSIVLPKLKSLVLGGGYDISPILDFITLPNLLELVLNVREWPQDALCRFFRRSRCPLMSFNLYFPSFTESDFIECLELLSASLKEFTVQMDPLGPSILTDDVLDRLTYKEEEEKNCLCPALDVIAAYDCISCTDNRFSKMVESRVRAPVTLNDNGTFVSPVKVIELYEKERELVKELKELRREGLILKIYSEVDGQPIDMDPEDVRQLQALRDSGLILRVYDPTSGLFGQVMD</sequence>
<dbReference type="Gene3D" id="1.20.1280.50">
    <property type="match status" value="1"/>
</dbReference>
<evidence type="ECO:0000313" key="1">
    <source>
        <dbReference type="EMBL" id="TFK40354.1"/>
    </source>
</evidence>
<evidence type="ECO:0000313" key="2">
    <source>
        <dbReference type="Proteomes" id="UP000308652"/>
    </source>
</evidence>
<accession>A0A5C3M4N1</accession>
<dbReference type="STRING" id="68775.A0A5C3M4N1"/>
<name>A0A5C3M4N1_9AGAR</name>
<dbReference type="Proteomes" id="UP000308652">
    <property type="component" value="Unassembled WGS sequence"/>
</dbReference>
<dbReference type="AlphaFoldDB" id="A0A5C3M4N1"/>
<dbReference type="Gene3D" id="3.80.10.10">
    <property type="entry name" value="Ribonuclease Inhibitor"/>
    <property type="match status" value="1"/>
</dbReference>
<organism evidence="1 2">
    <name type="scientific">Crucibulum laeve</name>
    <dbReference type="NCBI Taxonomy" id="68775"/>
    <lineage>
        <taxon>Eukaryota</taxon>
        <taxon>Fungi</taxon>
        <taxon>Dikarya</taxon>
        <taxon>Basidiomycota</taxon>
        <taxon>Agaricomycotina</taxon>
        <taxon>Agaricomycetes</taxon>
        <taxon>Agaricomycetidae</taxon>
        <taxon>Agaricales</taxon>
        <taxon>Agaricineae</taxon>
        <taxon>Nidulariaceae</taxon>
        <taxon>Crucibulum</taxon>
    </lineage>
</organism>
<dbReference type="OrthoDB" id="3139399at2759"/>
<reference evidence="1 2" key="1">
    <citation type="journal article" date="2019" name="Nat. Ecol. Evol.">
        <title>Megaphylogeny resolves global patterns of mushroom evolution.</title>
        <authorList>
            <person name="Varga T."/>
            <person name="Krizsan K."/>
            <person name="Foldi C."/>
            <person name="Dima B."/>
            <person name="Sanchez-Garcia M."/>
            <person name="Sanchez-Ramirez S."/>
            <person name="Szollosi G.J."/>
            <person name="Szarkandi J.G."/>
            <person name="Papp V."/>
            <person name="Albert L."/>
            <person name="Andreopoulos W."/>
            <person name="Angelini C."/>
            <person name="Antonin V."/>
            <person name="Barry K.W."/>
            <person name="Bougher N.L."/>
            <person name="Buchanan P."/>
            <person name="Buyck B."/>
            <person name="Bense V."/>
            <person name="Catcheside P."/>
            <person name="Chovatia M."/>
            <person name="Cooper J."/>
            <person name="Damon W."/>
            <person name="Desjardin D."/>
            <person name="Finy P."/>
            <person name="Geml J."/>
            <person name="Haridas S."/>
            <person name="Hughes K."/>
            <person name="Justo A."/>
            <person name="Karasinski D."/>
            <person name="Kautmanova I."/>
            <person name="Kiss B."/>
            <person name="Kocsube S."/>
            <person name="Kotiranta H."/>
            <person name="LaButti K.M."/>
            <person name="Lechner B.E."/>
            <person name="Liimatainen K."/>
            <person name="Lipzen A."/>
            <person name="Lukacs Z."/>
            <person name="Mihaltcheva S."/>
            <person name="Morgado L.N."/>
            <person name="Niskanen T."/>
            <person name="Noordeloos M.E."/>
            <person name="Ohm R.A."/>
            <person name="Ortiz-Santana B."/>
            <person name="Ovrebo C."/>
            <person name="Racz N."/>
            <person name="Riley R."/>
            <person name="Savchenko A."/>
            <person name="Shiryaev A."/>
            <person name="Soop K."/>
            <person name="Spirin V."/>
            <person name="Szebenyi C."/>
            <person name="Tomsovsky M."/>
            <person name="Tulloss R.E."/>
            <person name="Uehling J."/>
            <person name="Grigoriev I.V."/>
            <person name="Vagvolgyi C."/>
            <person name="Papp T."/>
            <person name="Martin F.M."/>
            <person name="Miettinen O."/>
            <person name="Hibbett D.S."/>
            <person name="Nagy L.G."/>
        </authorList>
    </citation>
    <scope>NUCLEOTIDE SEQUENCE [LARGE SCALE GENOMIC DNA]</scope>
    <source>
        <strain evidence="1 2">CBS 166.37</strain>
    </source>
</reference>
<protein>
    <submittedName>
        <fullName evidence="1">Uncharacterized protein</fullName>
    </submittedName>
</protein>
<dbReference type="EMBL" id="ML213597">
    <property type="protein sequence ID" value="TFK40354.1"/>
    <property type="molecule type" value="Genomic_DNA"/>
</dbReference>
<proteinExistence type="predicted"/>